<sequence length="289" mass="32127">MASMKEIKRRRGSIQSTKQITKAMKLVSTVKLQKARQKAEKSKPYFNLIYETIASILSKSANLDHKYLKKNDGKMDAVVAITSNRGLAGGYNNNIIRLVERSFKKEQAFIYSIGKKGKDALERHGYNIAGDYAEVINEPLYKDAEDITELLLKRYEAGEISAIYIAYTNFKNTVVHIPTLIKLLPLDADEIQSQQKEGDISTDGAIMNYSPNEEVVLDEIVPQYIASIIFGALQEAAAAENGARMNAMENATNNADELIDKLSLQYNRARQGAITQELTEIVAGANAIE</sequence>
<evidence type="ECO:0000256" key="6">
    <source>
        <dbReference type="ARBA" id="ARBA00023065"/>
    </source>
</evidence>
<reference evidence="11 12" key="1">
    <citation type="submission" date="2011-08" db="EMBL/GenBank/DDBJ databases">
        <title>The Genome Sequence of Johnsonella ignava ATCC 51276.</title>
        <authorList>
            <consortium name="The Broad Institute Genome Sequencing Platform"/>
            <person name="Earl A."/>
            <person name="Ward D."/>
            <person name="Feldgarden M."/>
            <person name="Gevers D."/>
            <person name="Izard J."/>
            <person name="Blanton J.M."/>
            <person name="Baranova O.V."/>
            <person name="Dewhirst F.E."/>
            <person name="Young S.K."/>
            <person name="Zeng Q."/>
            <person name="Gargeya S."/>
            <person name="Fitzgerald M."/>
            <person name="Haas B."/>
            <person name="Abouelleil A."/>
            <person name="Alvarado L."/>
            <person name="Arachchi H.M."/>
            <person name="Berlin A."/>
            <person name="Brown A."/>
            <person name="Chapman S.B."/>
            <person name="Chen Z."/>
            <person name="Dunbar C."/>
            <person name="Freedman E."/>
            <person name="Gearin G."/>
            <person name="Gellesch M."/>
            <person name="Goldberg J."/>
            <person name="Griggs A."/>
            <person name="Gujja S."/>
            <person name="Heiman D."/>
            <person name="Howarth C."/>
            <person name="Larson L."/>
            <person name="Lui A."/>
            <person name="MacDonald P.J.P."/>
            <person name="Montmayeur A."/>
            <person name="Murphy C."/>
            <person name="Neiman D."/>
            <person name="Pearson M."/>
            <person name="Priest M."/>
            <person name="Roberts A."/>
            <person name="Saif S."/>
            <person name="Shea T."/>
            <person name="Shenoy N."/>
            <person name="Sisk P."/>
            <person name="Stolte C."/>
            <person name="Sykes S."/>
            <person name="Wortman J."/>
            <person name="Nusbaum C."/>
            <person name="Birren B."/>
        </authorList>
    </citation>
    <scope>NUCLEOTIDE SEQUENCE [LARGE SCALE GENOMIC DNA]</scope>
    <source>
        <strain evidence="11 12">ATCC 51276</strain>
    </source>
</reference>
<comment type="subunit">
    <text evidence="10">F-type ATPases have 2 components, CF(1) - the catalytic core - and CF(0) - the membrane proton channel. CF(1) has five subunits: alpha(3), beta(3), gamma(1), delta(1), epsilon(1). CF(0) has three main subunits: a, b and c.</text>
</comment>
<dbReference type="EMBL" id="ACZL01000021">
    <property type="protein sequence ID" value="EHI55590.1"/>
    <property type="molecule type" value="Genomic_DNA"/>
</dbReference>
<evidence type="ECO:0000256" key="7">
    <source>
        <dbReference type="ARBA" id="ARBA00023136"/>
    </source>
</evidence>
<dbReference type="PRINTS" id="PR00126">
    <property type="entry name" value="ATPASEGAMMA"/>
</dbReference>
<keyword evidence="12" id="KW-1185">Reference proteome</keyword>
<name>G5GIB5_9FIRM</name>
<comment type="subcellular location">
    <subcellularLocation>
        <location evidence="10">Cell membrane</location>
        <topology evidence="10">Peripheral membrane protein</topology>
    </subcellularLocation>
    <subcellularLocation>
        <location evidence="2">Membrane</location>
        <topology evidence="2">Peripheral membrane protein</topology>
    </subcellularLocation>
</comment>
<evidence type="ECO:0000256" key="8">
    <source>
        <dbReference type="ARBA" id="ARBA00023196"/>
    </source>
</evidence>
<dbReference type="InterPro" id="IPR000131">
    <property type="entry name" value="ATP_synth_F1_gsu"/>
</dbReference>
<evidence type="ECO:0000256" key="10">
    <source>
        <dbReference type="HAMAP-Rule" id="MF_00815"/>
    </source>
</evidence>
<dbReference type="PANTHER" id="PTHR11693:SF22">
    <property type="entry name" value="ATP SYNTHASE SUBUNIT GAMMA, MITOCHONDRIAL"/>
    <property type="match status" value="1"/>
</dbReference>
<dbReference type="PROSITE" id="PS00153">
    <property type="entry name" value="ATPASE_GAMMA"/>
    <property type="match status" value="1"/>
</dbReference>
<dbReference type="Pfam" id="PF00231">
    <property type="entry name" value="ATP-synt"/>
    <property type="match status" value="1"/>
</dbReference>
<keyword evidence="9 10" id="KW-0066">ATP synthesis</keyword>
<keyword evidence="4 10" id="KW-0813">Transport</keyword>
<dbReference type="HAMAP" id="MF_00815">
    <property type="entry name" value="ATP_synth_gamma_bact"/>
    <property type="match status" value="1"/>
</dbReference>
<dbReference type="PANTHER" id="PTHR11693">
    <property type="entry name" value="ATP SYNTHASE GAMMA CHAIN"/>
    <property type="match status" value="1"/>
</dbReference>
<accession>G5GIB5</accession>
<dbReference type="OrthoDB" id="9812769at2"/>
<keyword evidence="10" id="KW-1003">Cell membrane</keyword>
<evidence type="ECO:0000256" key="5">
    <source>
        <dbReference type="ARBA" id="ARBA00022781"/>
    </source>
</evidence>
<gene>
    <name evidence="10" type="primary">atpG</name>
    <name evidence="11" type="ORF">HMPREF9333_01305</name>
</gene>
<dbReference type="SUPFAM" id="SSF52943">
    <property type="entry name" value="ATP synthase (F1-ATPase), gamma subunit"/>
    <property type="match status" value="1"/>
</dbReference>
<organism evidence="11 12">
    <name type="scientific">Johnsonella ignava ATCC 51276</name>
    <dbReference type="NCBI Taxonomy" id="679200"/>
    <lineage>
        <taxon>Bacteria</taxon>
        <taxon>Bacillati</taxon>
        <taxon>Bacillota</taxon>
        <taxon>Clostridia</taxon>
        <taxon>Lachnospirales</taxon>
        <taxon>Lachnospiraceae</taxon>
        <taxon>Johnsonella</taxon>
    </lineage>
</organism>
<proteinExistence type="inferred from homology"/>
<dbReference type="Proteomes" id="UP000003011">
    <property type="component" value="Unassembled WGS sequence"/>
</dbReference>
<evidence type="ECO:0000256" key="9">
    <source>
        <dbReference type="ARBA" id="ARBA00023310"/>
    </source>
</evidence>
<dbReference type="InterPro" id="IPR035968">
    <property type="entry name" value="ATP_synth_F1_ATPase_gsu"/>
</dbReference>
<dbReference type="eggNOG" id="COG0224">
    <property type="taxonomic scope" value="Bacteria"/>
</dbReference>
<keyword evidence="5 10" id="KW-0375">Hydrogen ion transport</keyword>
<dbReference type="AlphaFoldDB" id="G5GIB5"/>
<comment type="similarity">
    <text evidence="3 10">Belongs to the ATPase gamma chain family.</text>
</comment>
<comment type="function">
    <text evidence="1 10">Produces ATP from ADP in the presence of a proton gradient across the membrane. The gamma chain is believed to be important in regulating ATPase activity and the flow of protons through the CF(0) complex.</text>
</comment>
<comment type="caution">
    <text evidence="11">The sequence shown here is derived from an EMBL/GenBank/DDBJ whole genome shotgun (WGS) entry which is preliminary data.</text>
</comment>
<evidence type="ECO:0000256" key="1">
    <source>
        <dbReference type="ARBA" id="ARBA00003456"/>
    </source>
</evidence>
<keyword evidence="7 10" id="KW-0472">Membrane</keyword>
<dbReference type="InterPro" id="IPR023632">
    <property type="entry name" value="ATP_synth_F1_gsu_CS"/>
</dbReference>
<evidence type="ECO:0000256" key="3">
    <source>
        <dbReference type="ARBA" id="ARBA00007681"/>
    </source>
</evidence>
<dbReference type="Gene3D" id="3.40.1380.10">
    <property type="match status" value="1"/>
</dbReference>
<dbReference type="RefSeq" id="WP_005540863.1">
    <property type="nucleotide sequence ID" value="NZ_JH378832.1"/>
</dbReference>
<evidence type="ECO:0000313" key="11">
    <source>
        <dbReference type="EMBL" id="EHI55590.1"/>
    </source>
</evidence>
<dbReference type="GO" id="GO:0045259">
    <property type="term" value="C:proton-transporting ATP synthase complex"/>
    <property type="evidence" value="ECO:0007669"/>
    <property type="project" value="UniProtKB-KW"/>
</dbReference>
<dbReference type="GO" id="GO:0005886">
    <property type="term" value="C:plasma membrane"/>
    <property type="evidence" value="ECO:0007669"/>
    <property type="project" value="UniProtKB-SubCell"/>
</dbReference>
<dbReference type="GO" id="GO:0005524">
    <property type="term" value="F:ATP binding"/>
    <property type="evidence" value="ECO:0007669"/>
    <property type="project" value="UniProtKB-UniRule"/>
</dbReference>
<dbReference type="GO" id="GO:0042777">
    <property type="term" value="P:proton motive force-driven plasma membrane ATP synthesis"/>
    <property type="evidence" value="ECO:0007669"/>
    <property type="project" value="UniProtKB-UniRule"/>
</dbReference>
<evidence type="ECO:0000256" key="2">
    <source>
        <dbReference type="ARBA" id="ARBA00004170"/>
    </source>
</evidence>
<dbReference type="NCBIfam" id="TIGR01146">
    <property type="entry name" value="ATPsyn_F1gamma"/>
    <property type="match status" value="1"/>
</dbReference>
<protein>
    <recommendedName>
        <fullName evidence="10">ATP synthase gamma chain</fullName>
    </recommendedName>
    <alternativeName>
        <fullName evidence="10">ATP synthase F1 sector gamma subunit</fullName>
    </alternativeName>
    <alternativeName>
        <fullName evidence="10">F-ATPase gamma subunit</fullName>
    </alternativeName>
</protein>
<dbReference type="STRING" id="679200.HMPREF9333_01305"/>
<dbReference type="PATRIC" id="fig|679200.3.peg.1388"/>
<evidence type="ECO:0000256" key="4">
    <source>
        <dbReference type="ARBA" id="ARBA00022448"/>
    </source>
</evidence>
<dbReference type="CDD" id="cd12151">
    <property type="entry name" value="F1-ATPase_gamma"/>
    <property type="match status" value="1"/>
</dbReference>
<dbReference type="HOGENOM" id="CLU_050669_0_1_9"/>
<dbReference type="GO" id="GO:0046933">
    <property type="term" value="F:proton-transporting ATP synthase activity, rotational mechanism"/>
    <property type="evidence" value="ECO:0007669"/>
    <property type="project" value="UniProtKB-UniRule"/>
</dbReference>
<keyword evidence="8 10" id="KW-0139">CF(1)</keyword>
<evidence type="ECO:0000313" key="12">
    <source>
        <dbReference type="Proteomes" id="UP000003011"/>
    </source>
</evidence>
<keyword evidence="6 10" id="KW-0406">Ion transport</keyword>
<dbReference type="Gene3D" id="1.10.287.80">
    <property type="entry name" value="ATP synthase, gamma subunit, helix hairpin domain"/>
    <property type="match status" value="1"/>
</dbReference>